<dbReference type="EMBL" id="JAVRJZ010000008">
    <property type="protein sequence ID" value="KAK2719515.1"/>
    <property type="molecule type" value="Genomic_DNA"/>
</dbReference>
<dbReference type="PANTHER" id="PTHR24249:SF372">
    <property type="entry name" value="G-PROTEIN COUPLED RECEPTORS FAMILY 1 PROFILE DOMAIN-CONTAINING PROTEIN"/>
    <property type="match status" value="1"/>
</dbReference>
<evidence type="ECO:0000313" key="13">
    <source>
        <dbReference type="EMBL" id="KAK2719515.1"/>
    </source>
</evidence>
<dbReference type="PROSITE" id="PS00237">
    <property type="entry name" value="G_PROTEIN_RECEP_F1_1"/>
    <property type="match status" value="1"/>
</dbReference>
<evidence type="ECO:0000256" key="1">
    <source>
        <dbReference type="ARBA" id="ARBA00004651"/>
    </source>
</evidence>
<name>A0AA88HWP1_ARTSF</name>
<dbReference type="Pfam" id="PF00001">
    <property type="entry name" value="7tm_1"/>
    <property type="match status" value="1"/>
</dbReference>
<proteinExistence type="inferred from homology"/>
<evidence type="ECO:0000256" key="10">
    <source>
        <dbReference type="RuleBase" id="RU000688"/>
    </source>
</evidence>
<comment type="similarity">
    <text evidence="2 10">Belongs to the G-protein coupled receptor 1 family.</text>
</comment>
<evidence type="ECO:0000256" key="11">
    <source>
        <dbReference type="SAM" id="Phobius"/>
    </source>
</evidence>
<dbReference type="InterPro" id="IPR050569">
    <property type="entry name" value="TAAR"/>
</dbReference>
<keyword evidence="7 11" id="KW-0472">Membrane</keyword>
<reference evidence="13" key="1">
    <citation type="submission" date="2023-07" db="EMBL/GenBank/DDBJ databases">
        <title>Chromosome-level genome assembly of Artemia franciscana.</title>
        <authorList>
            <person name="Jo E."/>
        </authorList>
    </citation>
    <scope>NUCLEOTIDE SEQUENCE</scope>
    <source>
        <tissue evidence="13">Whole body</tissue>
    </source>
</reference>
<accession>A0AA88HWP1</accession>
<evidence type="ECO:0000256" key="8">
    <source>
        <dbReference type="ARBA" id="ARBA00023170"/>
    </source>
</evidence>
<evidence type="ECO:0000256" key="2">
    <source>
        <dbReference type="ARBA" id="ARBA00010663"/>
    </source>
</evidence>
<feature type="transmembrane region" description="Helical" evidence="11">
    <location>
        <begin position="137"/>
        <end position="159"/>
    </location>
</feature>
<dbReference type="PANTHER" id="PTHR24249">
    <property type="entry name" value="HISTAMINE RECEPTOR-RELATED G-PROTEIN COUPLED RECEPTOR"/>
    <property type="match status" value="1"/>
</dbReference>
<keyword evidence="4 10" id="KW-0812">Transmembrane</keyword>
<dbReference type="PRINTS" id="PR00237">
    <property type="entry name" value="GPCRRHODOPSN"/>
</dbReference>
<gene>
    <name evidence="13" type="ORF">QYM36_005109</name>
</gene>
<sequence length="318" mass="35610">MCLKHESNISNPCSLAGWDPLTPYLAATHAVIAICSILGNSLVILAVVKYESLRTSTNTFVLGLAVADLMVGLNIPFYVSFYFDVSYICEPVACLCRYFFALFVTISSLLLLVGVAADRYVSIIYPLRYPTIMTTKVAAVIVVGIFIYVVVLSTMPLGMRQVQKNLGGMSECDLYYVVKPWYALSIVGVHVSVTIAVTTLLYCRIFWVAWRQNRAIAITLDADLIRREVKIALLMATILGVTLFCHVPYLVVIMMRYFVEDSSQIDLSEAKKLTVVLYMGKSAVNPVIYGWKNTEFRDSFDRLLQRSSTRRSMSMNSC</sequence>
<evidence type="ECO:0000256" key="6">
    <source>
        <dbReference type="ARBA" id="ARBA00023040"/>
    </source>
</evidence>
<keyword evidence="6 10" id="KW-0297">G-protein coupled receptor</keyword>
<organism evidence="13 14">
    <name type="scientific">Artemia franciscana</name>
    <name type="common">Brine shrimp</name>
    <name type="synonym">Artemia sanfranciscana</name>
    <dbReference type="NCBI Taxonomy" id="6661"/>
    <lineage>
        <taxon>Eukaryota</taxon>
        <taxon>Metazoa</taxon>
        <taxon>Ecdysozoa</taxon>
        <taxon>Arthropoda</taxon>
        <taxon>Crustacea</taxon>
        <taxon>Branchiopoda</taxon>
        <taxon>Anostraca</taxon>
        <taxon>Artemiidae</taxon>
        <taxon>Artemia</taxon>
    </lineage>
</organism>
<comment type="subcellular location">
    <subcellularLocation>
        <location evidence="1">Cell membrane</location>
        <topology evidence="1">Multi-pass membrane protein</topology>
    </subcellularLocation>
</comment>
<evidence type="ECO:0000256" key="4">
    <source>
        <dbReference type="ARBA" id="ARBA00022692"/>
    </source>
</evidence>
<feature type="transmembrane region" description="Helical" evidence="11">
    <location>
        <begin position="60"/>
        <end position="78"/>
    </location>
</feature>
<dbReference type="GO" id="GO:0005886">
    <property type="term" value="C:plasma membrane"/>
    <property type="evidence" value="ECO:0007669"/>
    <property type="project" value="UniProtKB-SubCell"/>
</dbReference>
<dbReference type="SMART" id="SM01381">
    <property type="entry name" value="7TM_GPCR_Srsx"/>
    <property type="match status" value="1"/>
</dbReference>
<dbReference type="Gene3D" id="1.20.1070.10">
    <property type="entry name" value="Rhodopsin 7-helix transmembrane proteins"/>
    <property type="match status" value="1"/>
</dbReference>
<keyword evidence="9 10" id="KW-0807">Transducer</keyword>
<dbReference type="InterPro" id="IPR017452">
    <property type="entry name" value="GPCR_Rhodpsn_7TM"/>
</dbReference>
<keyword evidence="8 10" id="KW-0675">Receptor</keyword>
<feature type="transmembrane region" description="Helical" evidence="11">
    <location>
        <begin position="24"/>
        <end position="48"/>
    </location>
</feature>
<keyword evidence="5 11" id="KW-1133">Transmembrane helix</keyword>
<feature type="transmembrane region" description="Helical" evidence="11">
    <location>
        <begin position="181"/>
        <end position="210"/>
    </location>
</feature>
<feature type="transmembrane region" description="Helical" evidence="11">
    <location>
        <begin position="231"/>
        <end position="259"/>
    </location>
</feature>
<evidence type="ECO:0000256" key="9">
    <source>
        <dbReference type="ARBA" id="ARBA00023224"/>
    </source>
</evidence>
<dbReference type="CDD" id="cd00637">
    <property type="entry name" value="7tm_classA_rhodopsin-like"/>
    <property type="match status" value="1"/>
</dbReference>
<dbReference type="PROSITE" id="PS50262">
    <property type="entry name" value="G_PROTEIN_RECEP_F1_2"/>
    <property type="match status" value="1"/>
</dbReference>
<feature type="transmembrane region" description="Helical" evidence="11">
    <location>
        <begin position="98"/>
        <end position="117"/>
    </location>
</feature>
<evidence type="ECO:0000256" key="5">
    <source>
        <dbReference type="ARBA" id="ARBA00022989"/>
    </source>
</evidence>
<feature type="domain" description="G-protein coupled receptors family 1 profile" evidence="12">
    <location>
        <begin position="39"/>
        <end position="289"/>
    </location>
</feature>
<evidence type="ECO:0000256" key="7">
    <source>
        <dbReference type="ARBA" id="ARBA00023136"/>
    </source>
</evidence>
<evidence type="ECO:0000313" key="14">
    <source>
        <dbReference type="Proteomes" id="UP001187531"/>
    </source>
</evidence>
<dbReference type="SUPFAM" id="SSF81321">
    <property type="entry name" value="Family A G protein-coupled receptor-like"/>
    <property type="match status" value="1"/>
</dbReference>
<keyword evidence="3" id="KW-1003">Cell membrane</keyword>
<keyword evidence="14" id="KW-1185">Reference proteome</keyword>
<dbReference type="InterPro" id="IPR000276">
    <property type="entry name" value="GPCR_Rhodpsn"/>
</dbReference>
<dbReference type="Proteomes" id="UP001187531">
    <property type="component" value="Unassembled WGS sequence"/>
</dbReference>
<dbReference type="AlphaFoldDB" id="A0AA88HWP1"/>
<protein>
    <recommendedName>
        <fullName evidence="12">G-protein coupled receptors family 1 profile domain-containing protein</fullName>
    </recommendedName>
</protein>
<dbReference type="GO" id="GO:0004930">
    <property type="term" value="F:G protein-coupled receptor activity"/>
    <property type="evidence" value="ECO:0007669"/>
    <property type="project" value="UniProtKB-KW"/>
</dbReference>
<comment type="caution">
    <text evidence="13">The sequence shown here is derived from an EMBL/GenBank/DDBJ whole genome shotgun (WGS) entry which is preliminary data.</text>
</comment>
<evidence type="ECO:0000259" key="12">
    <source>
        <dbReference type="PROSITE" id="PS50262"/>
    </source>
</evidence>
<evidence type="ECO:0000256" key="3">
    <source>
        <dbReference type="ARBA" id="ARBA00022475"/>
    </source>
</evidence>